<dbReference type="PROSITE" id="PS00028">
    <property type="entry name" value="ZINC_FINGER_C2H2_1"/>
    <property type="match status" value="2"/>
</dbReference>
<evidence type="ECO:0000313" key="7">
    <source>
        <dbReference type="EMBL" id="THH13233.1"/>
    </source>
</evidence>
<evidence type="ECO:0000256" key="4">
    <source>
        <dbReference type="PROSITE-ProRule" id="PRU00175"/>
    </source>
</evidence>
<dbReference type="Pfam" id="PF00097">
    <property type="entry name" value="zf-C3HC4"/>
    <property type="match status" value="1"/>
</dbReference>
<protein>
    <recommendedName>
        <fullName evidence="6">RING-type domain-containing protein</fullName>
    </recommendedName>
</protein>
<feature type="region of interest" description="Disordered" evidence="5">
    <location>
        <begin position="263"/>
        <end position="388"/>
    </location>
</feature>
<feature type="domain" description="RING-type" evidence="6">
    <location>
        <begin position="453"/>
        <end position="492"/>
    </location>
</feature>
<dbReference type="SUPFAM" id="SSF57850">
    <property type="entry name" value="RING/U-box"/>
    <property type="match status" value="1"/>
</dbReference>
<evidence type="ECO:0000256" key="3">
    <source>
        <dbReference type="ARBA" id="ARBA00022833"/>
    </source>
</evidence>
<accession>A0A4V3XED4</accession>
<feature type="compositionally biased region" description="Polar residues" evidence="5">
    <location>
        <begin position="361"/>
        <end position="379"/>
    </location>
</feature>
<dbReference type="OrthoDB" id="6105938at2759"/>
<proteinExistence type="predicted"/>
<keyword evidence="2 4" id="KW-0863">Zinc-finger</keyword>
<reference evidence="7 8" key="1">
    <citation type="submission" date="2019-02" db="EMBL/GenBank/DDBJ databases">
        <title>Genome sequencing of the rare red list fungi Bondarzewia mesenterica.</title>
        <authorList>
            <person name="Buettner E."/>
            <person name="Kellner H."/>
        </authorList>
    </citation>
    <scope>NUCLEOTIDE SEQUENCE [LARGE SCALE GENOMIC DNA]</scope>
    <source>
        <strain evidence="7 8">DSM 108281</strain>
    </source>
</reference>
<feature type="compositionally biased region" description="Low complexity" evidence="5">
    <location>
        <begin position="322"/>
        <end position="354"/>
    </location>
</feature>
<dbReference type="InterPro" id="IPR001841">
    <property type="entry name" value="Znf_RING"/>
</dbReference>
<dbReference type="InterPro" id="IPR013087">
    <property type="entry name" value="Znf_C2H2_type"/>
</dbReference>
<keyword evidence="8" id="KW-1185">Reference proteome</keyword>
<dbReference type="Proteomes" id="UP000310158">
    <property type="component" value="Unassembled WGS sequence"/>
</dbReference>
<organism evidence="7 8">
    <name type="scientific">Bondarzewia mesenterica</name>
    <dbReference type="NCBI Taxonomy" id="1095465"/>
    <lineage>
        <taxon>Eukaryota</taxon>
        <taxon>Fungi</taxon>
        <taxon>Dikarya</taxon>
        <taxon>Basidiomycota</taxon>
        <taxon>Agaricomycotina</taxon>
        <taxon>Agaricomycetes</taxon>
        <taxon>Russulales</taxon>
        <taxon>Bondarzewiaceae</taxon>
        <taxon>Bondarzewia</taxon>
    </lineage>
</organism>
<dbReference type="PROSITE" id="PS50089">
    <property type="entry name" value="ZF_RING_2"/>
    <property type="match status" value="1"/>
</dbReference>
<keyword evidence="3" id="KW-0862">Zinc</keyword>
<gene>
    <name evidence="7" type="ORF">EW146_g6959</name>
</gene>
<dbReference type="PROSITE" id="PS00518">
    <property type="entry name" value="ZF_RING_1"/>
    <property type="match status" value="1"/>
</dbReference>
<name>A0A4V3XED4_9AGAM</name>
<evidence type="ECO:0000256" key="2">
    <source>
        <dbReference type="ARBA" id="ARBA00022771"/>
    </source>
</evidence>
<comment type="caution">
    <text evidence="7">The sequence shown here is derived from an EMBL/GenBank/DDBJ whole genome shotgun (WGS) entry which is preliminary data.</text>
</comment>
<dbReference type="InterPro" id="IPR013083">
    <property type="entry name" value="Znf_RING/FYVE/PHD"/>
</dbReference>
<dbReference type="SMART" id="SM00355">
    <property type="entry name" value="ZnF_C2H2"/>
    <property type="match status" value="3"/>
</dbReference>
<evidence type="ECO:0000259" key="6">
    <source>
        <dbReference type="PROSITE" id="PS50089"/>
    </source>
</evidence>
<evidence type="ECO:0000313" key="8">
    <source>
        <dbReference type="Proteomes" id="UP000310158"/>
    </source>
</evidence>
<dbReference type="PANTHER" id="PTHR23041:SF78">
    <property type="entry name" value="E3 UBIQUITIN-PROTEIN LIGASE RNF4"/>
    <property type="match status" value="1"/>
</dbReference>
<feature type="compositionally biased region" description="Low complexity" evidence="5">
    <location>
        <begin position="264"/>
        <end position="279"/>
    </location>
</feature>
<feature type="region of interest" description="Disordered" evidence="5">
    <location>
        <begin position="143"/>
        <end position="166"/>
    </location>
</feature>
<feature type="compositionally biased region" description="Polar residues" evidence="5">
    <location>
        <begin position="287"/>
        <end position="299"/>
    </location>
</feature>
<dbReference type="Gene3D" id="3.30.40.10">
    <property type="entry name" value="Zinc/RING finger domain, C3HC4 (zinc finger)"/>
    <property type="match status" value="1"/>
</dbReference>
<sequence length="507" mass="55062">MLIRTVVVAPADCSHWLTDSAFLSFLSEMKHMADEHPRVRCCNLIMFKDELDKHYLNSGNHPHCEECFIGFESQTKLDEHKASKHAHPELRCGICDIPFASSAELDLHNSDPGIHSMCGICYKVFKDVQTKVEHYAETHTATKSKTEVYQHPHSGPSGTLSSEEASEAGPWRALAQLASSVSRTRDTCYPTHTLRSVWPWTQTSAPHAAQSLPSSSNVFASGLAGRSARTISHVPEGVSGISRMRLGSISGFDLSDRDGARTFSLTSSNSTLSGDNTSNRSPDGEMTNGTMSESSTSNVPLWYRRATTNSSNRNGTPPPPHLMTSSPSSSSVHTPTQSHPLSPSEPSSSRSRLSIAETPSGDLSNFNLLNGSASGSPTNAKEGGWRQREIKRMETLLGEAREMDVFSTSSPSPPAVPSTPLAIISPFMRAVSSTTQPLRSSSSNATTRSQFYCRSCTLDPCEEITATACGHLFCNRCIVKEVRENARCPICNAAILLFALLKLDLRA</sequence>
<evidence type="ECO:0000256" key="1">
    <source>
        <dbReference type="ARBA" id="ARBA00022723"/>
    </source>
</evidence>
<dbReference type="GO" id="GO:0008270">
    <property type="term" value="F:zinc ion binding"/>
    <property type="evidence" value="ECO:0007669"/>
    <property type="project" value="UniProtKB-KW"/>
</dbReference>
<dbReference type="PANTHER" id="PTHR23041">
    <property type="entry name" value="RING FINGER DOMAIN-CONTAINING"/>
    <property type="match status" value="1"/>
</dbReference>
<keyword evidence="1" id="KW-0479">Metal-binding</keyword>
<dbReference type="EMBL" id="SGPL01000374">
    <property type="protein sequence ID" value="THH13233.1"/>
    <property type="molecule type" value="Genomic_DNA"/>
</dbReference>
<dbReference type="InterPro" id="IPR018957">
    <property type="entry name" value="Znf_C3HC4_RING-type"/>
</dbReference>
<dbReference type="AlphaFoldDB" id="A0A4V3XED4"/>
<feature type="compositionally biased region" description="Polar residues" evidence="5">
    <location>
        <begin position="306"/>
        <end position="315"/>
    </location>
</feature>
<dbReference type="InterPro" id="IPR047134">
    <property type="entry name" value="RNF4"/>
</dbReference>
<dbReference type="InterPro" id="IPR017907">
    <property type="entry name" value="Znf_RING_CS"/>
</dbReference>
<evidence type="ECO:0000256" key="5">
    <source>
        <dbReference type="SAM" id="MobiDB-lite"/>
    </source>
</evidence>